<dbReference type="AlphaFoldDB" id="A0A1V6MLN6"/>
<name>A0A1V6MLN6_9ACTN</name>
<gene>
    <name evidence="2" type="ORF">BM536_027580</name>
</gene>
<evidence type="ECO:0000313" key="2">
    <source>
        <dbReference type="EMBL" id="OQD53275.1"/>
    </source>
</evidence>
<evidence type="ECO:0000256" key="1">
    <source>
        <dbReference type="SAM" id="MobiDB-lite"/>
    </source>
</evidence>
<protein>
    <submittedName>
        <fullName evidence="2">Uncharacterized protein</fullName>
    </submittedName>
</protein>
<accession>A0A1V6MLN6</accession>
<proteinExistence type="predicted"/>
<reference evidence="3" key="1">
    <citation type="submission" date="2016-11" db="EMBL/GenBank/DDBJ databases">
        <authorList>
            <person name="Schniete J.K."/>
            <person name="Salih T."/>
            <person name="Algora Gallardo L."/>
            <person name="Martinez Fernandez S."/>
            <person name="Herron P.R."/>
        </authorList>
    </citation>
    <scope>NUCLEOTIDE SEQUENCE [LARGE SCALE GENOMIC DNA]</scope>
    <source>
        <strain evidence="3">DSM 41896</strain>
    </source>
</reference>
<dbReference type="Proteomes" id="UP000184286">
    <property type="component" value="Unassembled WGS sequence"/>
</dbReference>
<comment type="caution">
    <text evidence="2">The sequence shown here is derived from an EMBL/GenBank/DDBJ whole genome shotgun (WGS) entry which is preliminary data.</text>
</comment>
<reference evidence="2 3" key="2">
    <citation type="submission" date="2017-02" db="EMBL/GenBank/DDBJ databases">
        <title>Draft genome sequence of Streptomyces phaeoluteigriseus type strain DSM41896.</title>
        <authorList>
            <person name="Salih T.S."/>
            <person name="Algora Gallardo L."/>
            <person name="Melo Santos T."/>
            <person name="Filgueira Martinez S."/>
            <person name="Herron P.R."/>
        </authorList>
    </citation>
    <scope>NUCLEOTIDE SEQUENCE [LARGE SCALE GENOMIC DNA]</scope>
    <source>
        <strain evidence="2 3">DSM 41896</strain>
    </source>
</reference>
<feature type="region of interest" description="Disordered" evidence="1">
    <location>
        <begin position="1"/>
        <end position="69"/>
    </location>
</feature>
<sequence>MAEPDSDDPAEPVALRQDHVRPGEADGGGGRDTPPGGDGRAEAKRSAVSEASGTFAVSGSGEYDPAPRA</sequence>
<dbReference type="STRING" id="114686.BM536_027580"/>
<dbReference type="EMBL" id="MPOH02000017">
    <property type="protein sequence ID" value="OQD53275.1"/>
    <property type="molecule type" value="Genomic_DNA"/>
</dbReference>
<evidence type="ECO:0000313" key="3">
    <source>
        <dbReference type="Proteomes" id="UP000184286"/>
    </source>
</evidence>
<organism evidence="2 3">
    <name type="scientific">Streptomyces phaeoluteigriseus</name>
    <dbReference type="NCBI Taxonomy" id="114686"/>
    <lineage>
        <taxon>Bacteria</taxon>
        <taxon>Bacillati</taxon>
        <taxon>Actinomycetota</taxon>
        <taxon>Actinomycetes</taxon>
        <taxon>Kitasatosporales</taxon>
        <taxon>Streptomycetaceae</taxon>
        <taxon>Streptomyces</taxon>
        <taxon>Streptomyces aurantiacus group</taxon>
    </lineage>
</organism>
<feature type="compositionally biased region" description="Acidic residues" evidence="1">
    <location>
        <begin position="1"/>
        <end position="10"/>
    </location>
</feature>